<protein>
    <submittedName>
        <fullName evidence="1">Uncharacterized protein</fullName>
    </submittedName>
</protein>
<dbReference type="RefSeq" id="WP_268871353.1">
    <property type="nucleotide sequence ID" value="NZ_JPXF01000012.1"/>
</dbReference>
<comment type="caution">
    <text evidence="1">The sequence shown here is derived from an EMBL/GenBank/DDBJ whole genome shotgun (WGS) entry which is preliminary data.</text>
</comment>
<gene>
    <name evidence="1" type="ORF">BJ997_000330</name>
</gene>
<evidence type="ECO:0000313" key="1">
    <source>
        <dbReference type="EMBL" id="MBB5639782.1"/>
    </source>
</evidence>
<dbReference type="EMBL" id="JACHBQ010000001">
    <property type="protein sequence ID" value="MBB5639782.1"/>
    <property type="molecule type" value="Genomic_DNA"/>
</dbReference>
<proteinExistence type="predicted"/>
<accession>A0A7W8ZTV9</accession>
<dbReference type="AlphaFoldDB" id="A0A7W8ZTV9"/>
<organism evidence="1 2">
    <name type="scientific">Cryobacterium roopkundense</name>
    <dbReference type="NCBI Taxonomy" id="1001240"/>
    <lineage>
        <taxon>Bacteria</taxon>
        <taxon>Bacillati</taxon>
        <taxon>Actinomycetota</taxon>
        <taxon>Actinomycetes</taxon>
        <taxon>Micrococcales</taxon>
        <taxon>Microbacteriaceae</taxon>
        <taxon>Cryobacterium</taxon>
    </lineage>
</organism>
<name>A0A7W8ZTV9_9MICO</name>
<sequence length="40" mass="4356">MVPALPVIVSVTSPTSADALDISFRYYEELVGRYHGRSAS</sequence>
<reference evidence="1 2" key="1">
    <citation type="submission" date="2020-08" db="EMBL/GenBank/DDBJ databases">
        <title>Sequencing the genomes of 1000 actinobacteria strains.</title>
        <authorList>
            <person name="Klenk H.-P."/>
        </authorList>
    </citation>
    <scope>NUCLEOTIDE SEQUENCE [LARGE SCALE GENOMIC DNA]</scope>
    <source>
        <strain evidence="1 2">DSM 21065</strain>
    </source>
</reference>
<dbReference type="Proteomes" id="UP000561726">
    <property type="component" value="Unassembled WGS sequence"/>
</dbReference>
<evidence type="ECO:0000313" key="2">
    <source>
        <dbReference type="Proteomes" id="UP000561726"/>
    </source>
</evidence>